<dbReference type="SMART" id="SM00343">
    <property type="entry name" value="ZnF_C2HC"/>
    <property type="match status" value="2"/>
</dbReference>
<keyword evidence="1" id="KW-0479">Metal-binding</keyword>
<dbReference type="PANTHER" id="PTHR33087">
    <property type="entry name" value="OS07G0539200 PROTEIN"/>
    <property type="match status" value="1"/>
</dbReference>
<accession>A0A452Y0P0</accession>
<dbReference type="InterPro" id="IPR036875">
    <property type="entry name" value="Znf_CCHC_sf"/>
</dbReference>
<evidence type="ECO:0000256" key="2">
    <source>
        <dbReference type="SAM" id="MobiDB-lite"/>
    </source>
</evidence>
<reference evidence="4" key="4">
    <citation type="submission" date="2019-03" db="UniProtKB">
        <authorList>
            <consortium name="EnsemblPlants"/>
        </authorList>
    </citation>
    <scope>IDENTIFICATION</scope>
</reference>
<dbReference type="GO" id="GO:0008270">
    <property type="term" value="F:zinc ion binding"/>
    <property type="evidence" value="ECO:0007669"/>
    <property type="project" value="UniProtKB-KW"/>
</dbReference>
<proteinExistence type="predicted"/>
<dbReference type="Proteomes" id="UP000015105">
    <property type="component" value="Chromosome 1D"/>
</dbReference>
<dbReference type="Gene3D" id="4.10.60.10">
    <property type="entry name" value="Zinc finger, CCHC-type"/>
    <property type="match status" value="1"/>
</dbReference>
<dbReference type="PROSITE" id="PS50158">
    <property type="entry name" value="ZF_CCHC"/>
    <property type="match status" value="2"/>
</dbReference>
<dbReference type="EnsemblPlants" id="AET1Gv20246600.1">
    <property type="protein sequence ID" value="AET1Gv20246600.1"/>
    <property type="gene ID" value="AET1Gv20246600"/>
</dbReference>
<evidence type="ECO:0000256" key="1">
    <source>
        <dbReference type="PROSITE-ProRule" id="PRU00047"/>
    </source>
</evidence>
<dbReference type="AlphaFoldDB" id="A0A452Y0P0"/>
<reference evidence="5" key="1">
    <citation type="journal article" date="2014" name="Science">
        <title>Ancient hybridizations among the ancestral genomes of bread wheat.</title>
        <authorList>
            <consortium name="International Wheat Genome Sequencing Consortium,"/>
            <person name="Marcussen T."/>
            <person name="Sandve S.R."/>
            <person name="Heier L."/>
            <person name="Spannagl M."/>
            <person name="Pfeifer M."/>
            <person name="Jakobsen K.S."/>
            <person name="Wulff B.B."/>
            <person name="Steuernagel B."/>
            <person name="Mayer K.F."/>
            <person name="Olsen O.A."/>
        </authorList>
    </citation>
    <scope>NUCLEOTIDE SEQUENCE [LARGE SCALE GENOMIC DNA]</scope>
    <source>
        <strain evidence="5">cv. AL8/78</strain>
    </source>
</reference>
<dbReference type="Gramene" id="AET1Gv20246600.1">
    <property type="protein sequence ID" value="AET1Gv20246600.1"/>
    <property type="gene ID" value="AET1Gv20246600"/>
</dbReference>
<keyword evidence="1" id="KW-0862">Zinc</keyword>
<evidence type="ECO:0000259" key="3">
    <source>
        <dbReference type="PROSITE" id="PS50158"/>
    </source>
</evidence>
<keyword evidence="1" id="KW-0863">Zinc-finger</keyword>
<reference evidence="4" key="5">
    <citation type="journal article" date="2021" name="G3 (Bethesda)">
        <title>Aegilops tauschii genome assembly Aet v5.0 features greater sequence contiguity and improved annotation.</title>
        <authorList>
            <person name="Wang L."/>
            <person name="Zhu T."/>
            <person name="Rodriguez J.C."/>
            <person name="Deal K.R."/>
            <person name="Dubcovsky J."/>
            <person name="McGuire P.E."/>
            <person name="Lux T."/>
            <person name="Spannagl M."/>
            <person name="Mayer K.F.X."/>
            <person name="Baldrich P."/>
            <person name="Meyers B.C."/>
            <person name="Huo N."/>
            <person name="Gu Y.Q."/>
            <person name="Zhou H."/>
            <person name="Devos K.M."/>
            <person name="Bennetzen J.L."/>
            <person name="Unver T."/>
            <person name="Budak H."/>
            <person name="Gulick P.J."/>
            <person name="Galiba G."/>
            <person name="Kalapos B."/>
            <person name="Nelson D.R."/>
            <person name="Li P."/>
            <person name="You F.M."/>
            <person name="Luo M.C."/>
            <person name="Dvorak J."/>
        </authorList>
    </citation>
    <scope>NUCLEOTIDE SEQUENCE [LARGE SCALE GENOMIC DNA]</scope>
    <source>
        <strain evidence="4">cv. AL8/78</strain>
    </source>
</reference>
<protein>
    <recommendedName>
        <fullName evidence="3">CCHC-type domain-containing protein</fullName>
    </recommendedName>
</protein>
<dbReference type="PANTHER" id="PTHR33087:SF52">
    <property type="entry name" value="CCHC-TYPE DOMAIN-CONTAINING PROTEIN"/>
    <property type="match status" value="1"/>
</dbReference>
<keyword evidence="5" id="KW-1185">Reference proteome</keyword>
<feature type="domain" description="CCHC-type" evidence="3">
    <location>
        <begin position="111"/>
        <end position="126"/>
    </location>
</feature>
<name>A0A452Y0P0_AEGTS</name>
<dbReference type="Pfam" id="PF00098">
    <property type="entry name" value="zf-CCHC"/>
    <property type="match status" value="1"/>
</dbReference>
<feature type="region of interest" description="Disordered" evidence="2">
    <location>
        <begin position="1"/>
        <end position="54"/>
    </location>
</feature>
<dbReference type="SUPFAM" id="SSF57756">
    <property type="entry name" value="Retrovirus zinc finger-like domains"/>
    <property type="match status" value="1"/>
</dbReference>
<dbReference type="InterPro" id="IPR001878">
    <property type="entry name" value="Znf_CCHC"/>
</dbReference>
<sequence length="359" mass="39525">MSPRPPSVGRAAMASSPRSVTFAYRRSDERPVVSGLGLSSSSEGSETMGPALDPAPAVVGDAAPGAPAWVQPPPTRKELWRRRLGLRGSAAHGETSVRPRREVPPEMAGLCFRCFEEGHFRRDCTNDIVCLRCGGSGHSSEDCKRPRSPSPEEELRRQVAARVARNDQAPSRRAPFAGGGSSSLLPPPPPPPMQAAPAAWPRLHLPRLVDARHEEFNLQELCITRCCPSMADLERRLQFAMVAYAAGARHDITLECGDWGGHRDRAGVDFRSQEIRNMVAERPFVEHRGIRLYFRQWNRQAQAVHSAFCFKVSLILEGIPSHTWERGVVIDLLGSSCIVDMVALETSSHRDLSAFKLMA</sequence>
<feature type="region of interest" description="Disordered" evidence="2">
    <location>
        <begin position="159"/>
        <end position="196"/>
    </location>
</feature>
<organism evidence="4 5">
    <name type="scientific">Aegilops tauschii subsp. strangulata</name>
    <name type="common">Goatgrass</name>
    <dbReference type="NCBI Taxonomy" id="200361"/>
    <lineage>
        <taxon>Eukaryota</taxon>
        <taxon>Viridiplantae</taxon>
        <taxon>Streptophyta</taxon>
        <taxon>Embryophyta</taxon>
        <taxon>Tracheophyta</taxon>
        <taxon>Spermatophyta</taxon>
        <taxon>Magnoliopsida</taxon>
        <taxon>Liliopsida</taxon>
        <taxon>Poales</taxon>
        <taxon>Poaceae</taxon>
        <taxon>BOP clade</taxon>
        <taxon>Pooideae</taxon>
        <taxon>Triticodae</taxon>
        <taxon>Triticeae</taxon>
        <taxon>Triticinae</taxon>
        <taxon>Aegilops</taxon>
    </lineage>
</organism>
<dbReference type="GO" id="GO:0003676">
    <property type="term" value="F:nucleic acid binding"/>
    <property type="evidence" value="ECO:0007669"/>
    <property type="project" value="InterPro"/>
</dbReference>
<evidence type="ECO:0000313" key="4">
    <source>
        <dbReference type="EnsemblPlants" id="AET1Gv20246600.1"/>
    </source>
</evidence>
<feature type="compositionally biased region" description="Pro residues" evidence="2">
    <location>
        <begin position="185"/>
        <end position="194"/>
    </location>
</feature>
<feature type="domain" description="CCHC-type" evidence="3">
    <location>
        <begin position="130"/>
        <end position="145"/>
    </location>
</feature>
<reference evidence="4" key="3">
    <citation type="journal article" date="2017" name="Nature">
        <title>Genome sequence of the progenitor of the wheat D genome Aegilops tauschii.</title>
        <authorList>
            <person name="Luo M.C."/>
            <person name="Gu Y.Q."/>
            <person name="Puiu D."/>
            <person name="Wang H."/>
            <person name="Twardziok S.O."/>
            <person name="Deal K.R."/>
            <person name="Huo N."/>
            <person name="Zhu T."/>
            <person name="Wang L."/>
            <person name="Wang Y."/>
            <person name="McGuire P.E."/>
            <person name="Liu S."/>
            <person name="Long H."/>
            <person name="Ramasamy R.K."/>
            <person name="Rodriguez J.C."/>
            <person name="Van S.L."/>
            <person name="Yuan L."/>
            <person name="Wang Z."/>
            <person name="Xia Z."/>
            <person name="Xiao L."/>
            <person name="Anderson O.D."/>
            <person name="Ouyang S."/>
            <person name="Liang Y."/>
            <person name="Zimin A.V."/>
            <person name="Pertea G."/>
            <person name="Qi P."/>
            <person name="Bennetzen J.L."/>
            <person name="Dai X."/>
            <person name="Dawson M.W."/>
            <person name="Muller H.G."/>
            <person name="Kugler K."/>
            <person name="Rivarola-Duarte L."/>
            <person name="Spannagl M."/>
            <person name="Mayer K.F.X."/>
            <person name="Lu F.H."/>
            <person name="Bevan M.W."/>
            <person name="Leroy P."/>
            <person name="Li P."/>
            <person name="You F.M."/>
            <person name="Sun Q."/>
            <person name="Liu Z."/>
            <person name="Lyons E."/>
            <person name="Wicker T."/>
            <person name="Salzberg S.L."/>
            <person name="Devos K.M."/>
            <person name="Dvorak J."/>
        </authorList>
    </citation>
    <scope>NUCLEOTIDE SEQUENCE [LARGE SCALE GENOMIC DNA]</scope>
    <source>
        <strain evidence="4">cv. AL8/78</strain>
    </source>
</reference>
<reference evidence="5" key="2">
    <citation type="journal article" date="2017" name="Nat. Plants">
        <title>The Aegilops tauschii genome reveals multiple impacts of transposons.</title>
        <authorList>
            <person name="Zhao G."/>
            <person name="Zou C."/>
            <person name="Li K."/>
            <person name="Wang K."/>
            <person name="Li T."/>
            <person name="Gao L."/>
            <person name="Zhang X."/>
            <person name="Wang H."/>
            <person name="Yang Z."/>
            <person name="Liu X."/>
            <person name="Jiang W."/>
            <person name="Mao L."/>
            <person name="Kong X."/>
            <person name="Jiao Y."/>
            <person name="Jia J."/>
        </authorList>
    </citation>
    <scope>NUCLEOTIDE SEQUENCE [LARGE SCALE GENOMIC DNA]</scope>
    <source>
        <strain evidence="5">cv. AL8/78</strain>
    </source>
</reference>
<dbReference type="InterPro" id="IPR053253">
    <property type="entry name" value="Sex_diff_modulator"/>
</dbReference>
<evidence type="ECO:0000313" key="5">
    <source>
        <dbReference type="Proteomes" id="UP000015105"/>
    </source>
</evidence>
<feature type="compositionally biased region" description="Low complexity" evidence="2">
    <location>
        <begin position="34"/>
        <end position="54"/>
    </location>
</feature>